<feature type="transmembrane region" description="Helical" evidence="12">
    <location>
        <begin position="13"/>
        <end position="32"/>
    </location>
</feature>
<name>A0A9J6DEN5_RHIMP</name>
<keyword evidence="14" id="KW-1185">Reference proteome</keyword>
<feature type="transmembrane region" description="Helical" evidence="12">
    <location>
        <begin position="126"/>
        <end position="144"/>
    </location>
</feature>
<evidence type="ECO:0000256" key="9">
    <source>
        <dbReference type="ARBA" id="ARBA00023136"/>
    </source>
</evidence>
<keyword evidence="10" id="KW-0739">Sodium transport</keyword>
<dbReference type="AlphaFoldDB" id="A0A9J6DEN5"/>
<feature type="transmembrane region" description="Helical" evidence="12">
    <location>
        <begin position="83"/>
        <end position="106"/>
    </location>
</feature>
<evidence type="ECO:0000313" key="14">
    <source>
        <dbReference type="Proteomes" id="UP000821866"/>
    </source>
</evidence>
<evidence type="ECO:0000256" key="5">
    <source>
        <dbReference type="ARBA" id="ARBA00022692"/>
    </source>
</evidence>
<dbReference type="Proteomes" id="UP000821866">
    <property type="component" value="Chromosome 7"/>
</dbReference>
<evidence type="ECO:0000256" key="4">
    <source>
        <dbReference type="ARBA" id="ARBA00022475"/>
    </source>
</evidence>
<dbReference type="PROSITE" id="PS50283">
    <property type="entry name" value="NA_SOLUT_SYMP_3"/>
    <property type="match status" value="2"/>
</dbReference>
<evidence type="ECO:0000256" key="3">
    <source>
        <dbReference type="ARBA" id="ARBA00022448"/>
    </source>
</evidence>
<keyword evidence="5 12" id="KW-0812">Transmembrane</keyword>
<dbReference type="Pfam" id="PF00474">
    <property type="entry name" value="SSF"/>
    <property type="match status" value="2"/>
</dbReference>
<keyword evidence="3" id="KW-0813">Transport</keyword>
<evidence type="ECO:0000256" key="11">
    <source>
        <dbReference type="RuleBase" id="RU362091"/>
    </source>
</evidence>
<keyword evidence="9 12" id="KW-0472">Membrane</keyword>
<dbReference type="InterPro" id="IPR001734">
    <property type="entry name" value="Na/solute_symporter"/>
</dbReference>
<dbReference type="PANTHER" id="PTHR42985">
    <property type="entry name" value="SODIUM-COUPLED MONOCARBOXYLATE TRANSPORTER"/>
    <property type="match status" value="1"/>
</dbReference>
<accession>A0A9J6DEN5</accession>
<organism evidence="13 14">
    <name type="scientific">Rhipicephalus microplus</name>
    <name type="common">Cattle tick</name>
    <name type="synonym">Boophilus microplus</name>
    <dbReference type="NCBI Taxonomy" id="6941"/>
    <lineage>
        <taxon>Eukaryota</taxon>
        <taxon>Metazoa</taxon>
        <taxon>Ecdysozoa</taxon>
        <taxon>Arthropoda</taxon>
        <taxon>Chelicerata</taxon>
        <taxon>Arachnida</taxon>
        <taxon>Acari</taxon>
        <taxon>Parasitiformes</taxon>
        <taxon>Ixodida</taxon>
        <taxon>Ixodoidea</taxon>
        <taxon>Ixodidae</taxon>
        <taxon>Rhipicephalinae</taxon>
        <taxon>Rhipicephalus</taxon>
        <taxon>Boophilus</taxon>
    </lineage>
</organism>
<keyword evidence="7" id="KW-0915">Sodium</keyword>
<dbReference type="InterPro" id="IPR038377">
    <property type="entry name" value="Na/Glc_symporter_sf"/>
</dbReference>
<keyword evidence="4" id="KW-1003">Cell membrane</keyword>
<comment type="subcellular location">
    <subcellularLocation>
        <location evidence="1">Cell membrane</location>
        <topology evidence="1">Multi-pass membrane protein</topology>
    </subcellularLocation>
</comment>
<keyword evidence="8" id="KW-0406">Ion transport</keyword>
<dbReference type="EMBL" id="JABSTU010000009">
    <property type="protein sequence ID" value="KAH8020417.1"/>
    <property type="molecule type" value="Genomic_DNA"/>
</dbReference>
<feature type="transmembrane region" description="Helical" evidence="12">
    <location>
        <begin position="52"/>
        <end position="71"/>
    </location>
</feature>
<gene>
    <name evidence="13" type="ORF">HPB51_001715</name>
</gene>
<evidence type="ECO:0000256" key="8">
    <source>
        <dbReference type="ARBA" id="ARBA00023065"/>
    </source>
</evidence>
<evidence type="ECO:0000256" key="1">
    <source>
        <dbReference type="ARBA" id="ARBA00004651"/>
    </source>
</evidence>
<dbReference type="InterPro" id="IPR051163">
    <property type="entry name" value="Sodium:Solute_Symporter_SSF"/>
</dbReference>
<comment type="similarity">
    <text evidence="2 11">Belongs to the sodium:solute symporter (SSF) (TC 2.A.21) family.</text>
</comment>
<evidence type="ECO:0000256" key="2">
    <source>
        <dbReference type="ARBA" id="ARBA00006434"/>
    </source>
</evidence>
<evidence type="ECO:0008006" key="15">
    <source>
        <dbReference type="Google" id="ProtNLM"/>
    </source>
</evidence>
<dbReference type="Gene3D" id="1.20.1730.10">
    <property type="entry name" value="Sodium/glucose cotransporter"/>
    <property type="match status" value="2"/>
</dbReference>
<evidence type="ECO:0000256" key="7">
    <source>
        <dbReference type="ARBA" id="ARBA00023053"/>
    </source>
</evidence>
<proteinExistence type="inferred from homology"/>
<reference evidence="13" key="2">
    <citation type="submission" date="2021-09" db="EMBL/GenBank/DDBJ databases">
        <authorList>
            <person name="Jia N."/>
            <person name="Wang J."/>
            <person name="Shi W."/>
            <person name="Du L."/>
            <person name="Sun Y."/>
            <person name="Zhan W."/>
            <person name="Jiang J."/>
            <person name="Wang Q."/>
            <person name="Zhang B."/>
            <person name="Ji P."/>
            <person name="Sakyi L.B."/>
            <person name="Cui X."/>
            <person name="Yuan T."/>
            <person name="Jiang B."/>
            <person name="Yang W."/>
            <person name="Lam T.T.-Y."/>
            <person name="Chang Q."/>
            <person name="Ding S."/>
            <person name="Wang X."/>
            <person name="Zhu J."/>
            <person name="Ruan X."/>
            <person name="Zhao L."/>
            <person name="Wei J."/>
            <person name="Que T."/>
            <person name="Du C."/>
            <person name="Cheng J."/>
            <person name="Dai P."/>
            <person name="Han X."/>
            <person name="Huang E."/>
            <person name="Gao Y."/>
            <person name="Liu J."/>
            <person name="Shao H."/>
            <person name="Ye R."/>
            <person name="Li L."/>
            <person name="Wei W."/>
            <person name="Wang X."/>
            <person name="Wang C."/>
            <person name="Huo Q."/>
            <person name="Li W."/>
            <person name="Guo W."/>
            <person name="Chen H."/>
            <person name="Chen S."/>
            <person name="Zhou L."/>
            <person name="Zhou L."/>
            <person name="Ni X."/>
            <person name="Tian J."/>
            <person name="Zhou Y."/>
            <person name="Sheng Y."/>
            <person name="Liu T."/>
            <person name="Pan Y."/>
            <person name="Xia L."/>
            <person name="Li J."/>
            <person name="Zhao F."/>
            <person name="Cao W."/>
        </authorList>
    </citation>
    <scope>NUCLEOTIDE SEQUENCE</scope>
    <source>
        <strain evidence="13">Rmic-2018</strain>
        <tissue evidence="13">Larvae</tissue>
    </source>
</reference>
<sequence length="237" mass="26541">MKMAAPHFVALDYVVLMCFLALSAGIGVFVAWHDRRTKSNKHFLTGNRQLNWLPVSLSMMASYLSSIGILGQPSEVFLRGSMLWTSAISATVSITVAAFVFLPMYYKMDITSINEGGIKAVIWTDVVQMVLMFAGYIMVIASGLKHLGGFGNMWKIASDGGRVIYTNFSTNMYHTYTTWNVLIGYTVIWMVTYCASQTQVQRYSSMKSLERARRLYGRSLAPLHSLLPLDTHLIACF</sequence>
<evidence type="ECO:0000313" key="13">
    <source>
        <dbReference type="EMBL" id="KAH8020417.1"/>
    </source>
</evidence>
<reference evidence="13" key="1">
    <citation type="journal article" date="2020" name="Cell">
        <title>Large-Scale Comparative Analyses of Tick Genomes Elucidate Their Genetic Diversity and Vector Capacities.</title>
        <authorList>
            <consortium name="Tick Genome and Microbiome Consortium (TIGMIC)"/>
            <person name="Jia N."/>
            <person name="Wang J."/>
            <person name="Shi W."/>
            <person name="Du L."/>
            <person name="Sun Y."/>
            <person name="Zhan W."/>
            <person name="Jiang J.F."/>
            <person name="Wang Q."/>
            <person name="Zhang B."/>
            <person name="Ji P."/>
            <person name="Bell-Sakyi L."/>
            <person name="Cui X.M."/>
            <person name="Yuan T.T."/>
            <person name="Jiang B.G."/>
            <person name="Yang W.F."/>
            <person name="Lam T.T."/>
            <person name="Chang Q.C."/>
            <person name="Ding S.J."/>
            <person name="Wang X.J."/>
            <person name="Zhu J.G."/>
            <person name="Ruan X.D."/>
            <person name="Zhao L."/>
            <person name="Wei J.T."/>
            <person name="Ye R.Z."/>
            <person name="Que T.C."/>
            <person name="Du C.H."/>
            <person name="Zhou Y.H."/>
            <person name="Cheng J.X."/>
            <person name="Dai P.F."/>
            <person name="Guo W.B."/>
            <person name="Han X.H."/>
            <person name="Huang E.J."/>
            <person name="Li L.F."/>
            <person name="Wei W."/>
            <person name="Gao Y.C."/>
            <person name="Liu J.Z."/>
            <person name="Shao H.Z."/>
            <person name="Wang X."/>
            <person name="Wang C.C."/>
            <person name="Yang T.C."/>
            <person name="Huo Q.B."/>
            <person name="Li W."/>
            <person name="Chen H.Y."/>
            <person name="Chen S.E."/>
            <person name="Zhou L.G."/>
            <person name="Ni X.B."/>
            <person name="Tian J.H."/>
            <person name="Sheng Y."/>
            <person name="Liu T."/>
            <person name="Pan Y.S."/>
            <person name="Xia L.Y."/>
            <person name="Li J."/>
            <person name="Zhao F."/>
            <person name="Cao W.C."/>
        </authorList>
    </citation>
    <scope>NUCLEOTIDE SEQUENCE</scope>
    <source>
        <strain evidence="13">Rmic-2018</strain>
    </source>
</reference>
<dbReference type="GO" id="GO:0005886">
    <property type="term" value="C:plasma membrane"/>
    <property type="evidence" value="ECO:0007669"/>
    <property type="project" value="UniProtKB-SubCell"/>
</dbReference>
<keyword evidence="6 12" id="KW-1133">Transmembrane helix</keyword>
<comment type="caution">
    <text evidence="13">The sequence shown here is derived from an EMBL/GenBank/DDBJ whole genome shotgun (WGS) entry which is preliminary data.</text>
</comment>
<feature type="transmembrane region" description="Helical" evidence="12">
    <location>
        <begin position="176"/>
        <end position="196"/>
    </location>
</feature>
<evidence type="ECO:0000256" key="12">
    <source>
        <dbReference type="SAM" id="Phobius"/>
    </source>
</evidence>
<dbReference type="GO" id="GO:0006814">
    <property type="term" value="P:sodium ion transport"/>
    <property type="evidence" value="ECO:0007669"/>
    <property type="project" value="UniProtKB-KW"/>
</dbReference>
<dbReference type="VEuPathDB" id="VectorBase:LOC119173792"/>
<evidence type="ECO:0000256" key="6">
    <source>
        <dbReference type="ARBA" id="ARBA00022989"/>
    </source>
</evidence>
<evidence type="ECO:0000256" key="10">
    <source>
        <dbReference type="ARBA" id="ARBA00023201"/>
    </source>
</evidence>
<dbReference type="GO" id="GO:0015293">
    <property type="term" value="F:symporter activity"/>
    <property type="evidence" value="ECO:0007669"/>
    <property type="project" value="TreeGrafter"/>
</dbReference>
<protein>
    <recommendedName>
        <fullName evidence="15">Sodium/solute symporter</fullName>
    </recommendedName>
</protein>
<dbReference type="PANTHER" id="PTHR42985:SF40">
    <property type="entry name" value="LD47995P-RELATED"/>
    <property type="match status" value="1"/>
</dbReference>